<gene>
    <name evidence="2" type="ORF">COX05_03065</name>
</gene>
<evidence type="ECO:0000313" key="3">
    <source>
        <dbReference type="Proteomes" id="UP000228495"/>
    </source>
</evidence>
<keyword evidence="1" id="KW-1133">Transmembrane helix</keyword>
<accession>A0A2H0BHE3</accession>
<comment type="caution">
    <text evidence="2">The sequence shown here is derived from an EMBL/GenBank/DDBJ whole genome shotgun (WGS) entry which is preliminary data.</text>
</comment>
<keyword evidence="1" id="KW-0812">Transmembrane</keyword>
<sequence length="1705" mass="174501">MESTHTATTTKNNHTDVADNTELVSVNKLIEILKNGGIRIGRTGSDPYNTLRYYTKLGLLPRMVRKFSETDDSVVGHYPLSVVATIKTIESLKKQGLSNSEIYDHFAEEEMKAVERKNGIAHKQESLVSRVEVKPVVFPIQKMHGPRKVDETASTVEPVKKQSLGFTSLVFGLSMILLFITAGIVFLGLDATQVAKINTFTANFQSRFQENFVCNVSTRAANVLGIDCVGNRDLAHGDNGSVLADETRISLSEATFVEYEHAAVFSDYKYATMRLENFALEVNGEWVGPDFLVAQSRGQGVFYLQSGGDYWALGGGNVQWMIVRDELNVEGASTLATLSVLGPATFAKTIDVSGLSTLASTLTTGDAQFQGGIRVTDGDVVINGDLKVTGPQTFSGTGSLTLDPNGNLYFQSTNYYITESGNLVIGSLTTPFLTYEGDIIIDASSGTRNTTVTVSNPDAGYVANFSVEGDVSVHGGKITLADGETIDAETLDVITLTSDGDIAFVLGDELGSKELIIYDSSGVKRVFSVDSNGFTTIAGGAVVTGNFTMTGDVNVTGDSVFNGDTVFNGQLQVENYANLATIQALTQLGTGALVYNQDDDFLYYYKSDTEDWTVVGGGLQQAYNAGQSIALSATRGDLRITSSLAAEVLFLGESTGYVGVGTTDPQARLDVYGKTSTTTFQMTNGGVAGYVLVSDSSGNASWTDVSSTAGPWNLVGTNLSPDDISYNVGIGTTAPLAKLAVVGDSKFGDGGIANYAQFNATGDLSLFGSADTITGPGGLLTITNAGSQAISALGASSDLSLISGRNTTLTSGGYLDVNVTGDITLDGATFTLTPLGMFVLNATGATSIDSNSTLTMGGTAVSITSDSGTLTLNGDGTNDIDIVNAGGMIDMDSATLSILTSAGFGINGTANSNVTTTTGDLTLSTATSGNVLITSADGVTVSYDTTGGTFSLTDGTERIGIADNGNITIGDDGTITIFDGSNIVDATNAEAFLVRKNGDTADVFVIDTTLDGADAAAQLNTTSITSGSGFVINADALTSGDALVVKVDSDDITTGKAFNIYGGASLSTSVFSVNGGGDLLSAGNATFGNGTVTINTNTGTAGWINSDGSASFASGNLAIATTGNIQVQPGYGIDTNTGGALKIGQTNATAIDIGHAGAATSVTGASFTTTTTGAQQFTSGGVMSFSTLAANQNITFATGTADVNINSGQFIVDGNGDILLAPSSLLARINAITIDVSNQSTNVDIKDSIQNAFSVETNLLSFDTANARVGIGTTNPGATFDVLGNVILSGDDIGTQHIARLTDTGYLSLLGGSSYLTGAGIYLAGDSWAGAASLGVSDAAIVAGVGGNIRFQENGDDHMTVTSEGRVGIGTTAPASMLSVGSGSPFQVNSSGNIVRINDVAISFPSAQGVANSTLRNDGSGNLEWASPVGTGSIGFWTRTGTTLTPYTNTDTIATLGNVGVGTTNPVNALSVTGNANVTGNVGIGTTAPNAKLDVAGNMYPTTTLTHNIGSDTYEWNNLYLGGTLDLGANTITDGTFAGNWAFSSGNLTGVGTIGSGAITSTGQVQGTTLTDGTASLTTGAFSGLASAAFGTGNLYLTGTTVGLSTDTDLLSLATNALTVNGTATIGTLNVGATDTVVTHSAGLLQTRTIDSRVWGSSLVDGSGTINYVARWSDANTVGIGTLYDTGTNVGIGTTAPSKQLEIAG</sequence>
<evidence type="ECO:0008006" key="4">
    <source>
        <dbReference type="Google" id="ProtNLM"/>
    </source>
</evidence>
<organism evidence="2 3">
    <name type="scientific">candidate division WWE3 bacterium CG22_combo_CG10-13_8_21_14_all_39_12</name>
    <dbReference type="NCBI Taxonomy" id="1975094"/>
    <lineage>
        <taxon>Bacteria</taxon>
        <taxon>Katanobacteria</taxon>
    </lineage>
</organism>
<protein>
    <recommendedName>
        <fullName evidence="4">HTH merR-type domain-containing protein</fullName>
    </recommendedName>
</protein>
<dbReference type="Proteomes" id="UP000228495">
    <property type="component" value="Unassembled WGS sequence"/>
</dbReference>
<feature type="transmembrane region" description="Helical" evidence="1">
    <location>
        <begin position="169"/>
        <end position="189"/>
    </location>
</feature>
<reference evidence="2 3" key="1">
    <citation type="submission" date="2017-09" db="EMBL/GenBank/DDBJ databases">
        <title>Depth-based differentiation of microbial function through sediment-hosted aquifers and enrichment of novel symbionts in the deep terrestrial subsurface.</title>
        <authorList>
            <person name="Probst A.J."/>
            <person name="Ladd B."/>
            <person name="Jarett J.K."/>
            <person name="Geller-Mcgrath D.E."/>
            <person name="Sieber C.M."/>
            <person name="Emerson J.B."/>
            <person name="Anantharaman K."/>
            <person name="Thomas B.C."/>
            <person name="Malmstrom R."/>
            <person name="Stieglmeier M."/>
            <person name="Klingl A."/>
            <person name="Woyke T."/>
            <person name="Ryan C.M."/>
            <person name="Banfield J.F."/>
        </authorList>
    </citation>
    <scope>NUCLEOTIDE SEQUENCE [LARGE SCALE GENOMIC DNA]</scope>
    <source>
        <strain evidence="2">CG22_combo_CG10-13_8_21_14_all_39_12</strain>
    </source>
</reference>
<evidence type="ECO:0000256" key="1">
    <source>
        <dbReference type="SAM" id="Phobius"/>
    </source>
</evidence>
<evidence type="ECO:0000313" key="2">
    <source>
        <dbReference type="EMBL" id="PIP56430.1"/>
    </source>
</evidence>
<name>A0A2H0BHE3_UNCKA</name>
<dbReference type="Gene3D" id="1.10.1660.10">
    <property type="match status" value="1"/>
</dbReference>
<feature type="non-terminal residue" evidence="2">
    <location>
        <position position="1705"/>
    </location>
</feature>
<keyword evidence="1" id="KW-0472">Membrane</keyword>
<proteinExistence type="predicted"/>
<dbReference type="EMBL" id="PCSU01000054">
    <property type="protein sequence ID" value="PIP56430.1"/>
    <property type="molecule type" value="Genomic_DNA"/>
</dbReference>